<keyword evidence="2" id="KW-0479">Metal-binding</keyword>
<evidence type="ECO:0000256" key="6">
    <source>
        <dbReference type="PROSITE-ProRule" id="PRU00146"/>
    </source>
</evidence>
<accession>B8M821</accession>
<dbReference type="PANTHER" id="PTHR46174:SF1">
    <property type="entry name" value="CXXC-TYPE ZINC FINGER PROTEIN 1"/>
    <property type="match status" value="1"/>
</dbReference>
<dbReference type="InterPro" id="IPR037869">
    <property type="entry name" value="Spp1/CFP1"/>
</dbReference>
<feature type="region of interest" description="Disordered" evidence="8">
    <location>
        <begin position="1"/>
        <end position="33"/>
    </location>
</feature>
<gene>
    <name evidence="10" type="ORF">TSTA_032390</name>
</gene>
<dbReference type="PROSITE" id="PS01359">
    <property type="entry name" value="ZF_PHD_1"/>
    <property type="match status" value="1"/>
</dbReference>
<dbReference type="eggNOG" id="KOG1632">
    <property type="taxonomic scope" value="Eukaryota"/>
</dbReference>
<dbReference type="AlphaFoldDB" id="B8M821"/>
<dbReference type="SMART" id="SM00249">
    <property type="entry name" value="PHD"/>
    <property type="match status" value="1"/>
</dbReference>
<dbReference type="InterPro" id="IPR011009">
    <property type="entry name" value="Kinase-like_dom_sf"/>
</dbReference>
<dbReference type="VEuPathDB" id="FungiDB:TSTA_032390"/>
<keyword evidence="7" id="KW-0175">Coiled coil</keyword>
<dbReference type="GeneID" id="8099852"/>
<evidence type="ECO:0000256" key="1">
    <source>
        <dbReference type="ARBA" id="ARBA00004123"/>
    </source>
</evidence>
<evidence type="ECO:0000259" key="9">
    <source>
        <dbReference type="PROSITE" id="PS50016"/>
    </source>
</evidence>
<feature type="coiled-coil region" evidence="7">
    <location>
        <begin position="749"/>
        <end position="776"/>
    </location>
</feature>
<dbReference type="PROSITE" id="PS50016">
    <property type="entry name" value="ZF_PHD_2"/>
    <property type="match status" value="1"/>
</dbReference>
<keyword evidence="5" id="KW-0539">Nucleus</keyword>
<dbReference type="HOGENOM" id="CLU_011451_0_0_1"/>
<evidence type="ECO:0000256" key="8">
    <source>
        <dbReference type="SAM" id="MobiDB-lite"/>
    </source>
</evidence>
<proteinExistence type="predicted"/>
<evidence type="ECO:0000256" key="4">
    <source>
        <dbReference type="ARBA" id="ARBA00022833"/>
    </source>
</evidence>
<dbReference type="OMA" id="CVNIDPR"/>
<dbReference type="InterPro" id="IPR001965">
    <property type="entry name" value="Znf_PHD"/>
</dbReference>
<keyword evidence="3 6" id="KW-0863">Zinc-finger</keyword>
<organism evidence="10 11">
    <name type="scientific">Talaromyces stipitatus (strain ATCC 10500 / CBS 375.48 / QM 6759 / NRRL 1006)</name>
    <name type="common">Penicillium stipitatum</name>
    <dbReference type="NCBI Taxonomy" id="441959"/>
    <lineage>
        <taxon>Eukaryota</taxon>
        <taxon>Fungi</taxon>
        <taxon>Dikarya</taxon>
        <taxon>Ascomycota</taxon>
        <taxon>Pezizomycotina</taxon>
        <taxon>Eurotiomycetes</taxon>
        <taxon>Eurotiomycetidae</taxon>
        <taxon>Eurotiales</taxon>
        <taxon>Trichocomaceae</taxon>
        <taxon>Talaromyces</taxon>
        <taxon>Talaromyces sect. Talaromyces</taxon>
    </lineage>
</organism>
<keyword evidence="11" id="KW-1185">Reference proteome</keyword>
<sequence>MGVNPYEADPKRVSKKDPYLSRSPHYGRYAPQTDDFEPKFSDWHSTESETRREYWTEIVRKYCMPENSLNVVGSRAAFAIGKVLIHVDSDRAEGAAAERYSRLNENELIASRKAEEHLKDLDVAVPVIVFCGTIDGKNVVIETRIPGVSLEVAWNYLSTSEKESFKAQCQRILRRLTAIDDYPAAPSYVCDDLNSIPQPDIADVEHDILFAQAEDDEVLCLTHNNMVRSNIIVDNGRVVAITGWRQSGYFGHERAKKIHRLLRIPERSHIFGSGERSTQDGAWADLYDFLDHSRDSVQGYVAKDSEPKVKTEIPAASIEKVPAAQSVAHTPQYDGADEHPTPKKIHDLKRGSTSRASSIDRSSPSAPLIPSKLGPNARKTSSVSTKKASIATKIPSSKKRKIDAIETDSVDERRSNSPASSAKGPSVKKRASASVNGSPAPEIKKRSKPTKKKPTGKQSTTAATSTNGQQQEEEEDEGGSEAENPDEVFCICRRPDNHTWMIGCDGGCDDWFHGKCVNIKQEDEELIDHYICPNCHEAGRGQTTWKPMCRLKGCRKPARVSKTKVSKYCSDEHGREFMRQMTGQLKMAHAGSSTLTPPALDRVRDMSRTRDSRSVDIDGDSVMDTNDEDDEHDHGGRMMSEELGSRGGILTVSDLKAVIMGVSSSAEFRRLGDALITPPPSTSPPARRIESKPNKEEGEDEIMGKRKLKREKDSGETTAVQDSEEFEEEELFKSNKMGLDINPPGVNYSAAEEAKLQELRTRREQYRRQRRMISRRNEFLGLVRARAKAILDRLKAKEPKGGWKDICGWDARMSWNEEELDDWCQNTETGRKAFEEGKLEAEPIGNLLRNGVATTDDEDEDDDDDDSNSKKKNKNNHNNNTADAEFAELSRGVCMKKRCDRHKQWVKIVQQDIQFEEAMLKDEFRACEKEANAIAEGAILRIHAG</sequence>
<feature type="compositionally biased region" description="Basic and acidic residues" evidence="8">
    <location>
        <begin position="601"/>
        <end position="616"/>
    </location>
</feature>
<comment type="subcellular location">
    <subcellularLocation>
        <location evidence="1">Nucleus</location>
    </subcellularLocation>
</comment>
<dbReference type="Pfam" id="PF00628">
    <property type="entry name" value="PHD"/>
    <property type="match status" value="1"/>
</dbReference>
<dbReference type="Proteomes" id="UP000001745">
    <property type="component" value="Unassembled WGS sequence"/>
</dbReference>
<dbReference type="Gene3D" id="3.30.40.10">
    <property type="entry name" value="Zinc/RING finger domain, C3HC4 (zinc finger)"/>
    <property type="match status" value="1"/>
</dbReference>
<dbReference type="InterPro" id="IPR019787">
    <property type="entry name" value="Znf_PHD-finger"/>
</dbReference>
<feature type="region of interest" description="Disordered" evidence="8">
    <location>
        <begin position="845"/>
        <end position="883"/>
    </location>
</feature>
<evidence type="ECO:0000256" key="2">
    <source>
        <dbReference type="ARBA" id="ARBA00022723"/>
    </source>
</evidence>
<feature type="compositionally biased region" description="Basic and acidic residues" evidence="8">
    <location>
        <begin position="336"/>
        <end position="350"/>
    </location>
</feature>
<dbReference type="OrthoDB" id="436852at2759"/>
<dbReference type="InParanoid" id="B8M821"/>
<feature type="compositionally biased region" description="Acidic residues" evidence="8">
    <location>
        <begin position="855"/>
        <end position="866"/>
    </location>
</feature>
<dbReference type="EMBL" id="EQ962654">
    <property type="protein sequence ID" value="EED19983.1"/>
    <property type="molecule type" value="Genomic_DNA"/>
</dbReference>
<feature type="region of interest" description="Disordered" evidence="8">
    <location>
        <begin position="587"/>
        <end position="641"/>
    </location>
</feature>
<feature type="compositionally biased region" description="Basic and acidic residues" evidence="8">
    <location>
        <begin position="687"/>
        <end position="696"/>
    </location>
</feature>
<evidence type="ECO:0000256" key="7">
    <source>
        <dbReference type="SAM" id="Coils"/>
    </source>
</evidence>
<name>B8M821_TALSN</name>
<reference evidence="11" key="1">
    <citation type="journal article" date="2015" name="Genome Announc.">
        <title>Genome sequence of the AIDS-associated pathogen Penicillium marneffei (ATCC18224) and its near taxonomic relative Talaromyces stipitatus (ATCC10500).</title>
        <authorList>
            <person name="Nierman W.C."/>
            <person name="Fedorova-Abrams N.D."/>
            <person name="Andrianopoulos A."/>
        </authorList>
    </citation>
    <scope>NUCLEOTIDE SEQUENCE [LARGE SCALE GENOMIC DNA]</scope>
    <source>
        <strain evidence="11">ATCC 10500 / CBS 375.48 / QM 6759 / NRRL 1006</strain>
    </source>
</reference>
<dbReference type="InterPro" id="IPR019786">
    <property type="entry name" value="Zinc_finger_PHD-type_CS"/>
</dbReference>
<feature type="compositionally biased region" description="Acidic residues" evidence="8">
    <location>
        <begin position="471"/>
        <end position="484"/>
    </location>
</feature>
<evidence type="ECO:0000256" key="5">
    <source>
        <dbReference type="ARBA" id="ARBA00023242"/>
    </source>
</evidence>
<dbReference type="GO" id="GO:0048188">
    <property type="term" value="C:Set1C/COMPASS complex"/>
    <property type="evidence" value="ECO:0007669"/>
    <property type="project" value="InterPro"/>
</dbReference>
<dbReference type="GO" id="GO:0008270">
    <property type="term" value="F:zinc ion binding"/>
    <property type="evidence" value="ECO:0007669"/>
    <property type="project" value="UniProtKB-KW"/>
</dbReference>
<dbReference type="STRING" id="441959.B8M821"/>
<dbReference type="PANTHER" id="PTHR46174">
    <property type="entry name" value="CXXC-TYPE ZINC FINGER PROTEIN 1"/>
    <property type="match status" value="1"/>
</dbReference>
<dbReference type="PhylomeDB" id="B8M821"/>
<dbReference type="InterPro" id="IPR013083">
    <property type="entry name" value="Znf_RING/FYVE/PHD"/>
</dbReference>
<dbReference type="InterPro" id="IPR011011">
    <property type="entry name" value="Znf_FYVE_PHD"/>
</dbReference>
<evidence type="ECO:0000313" key="11">
    <source>
        <dbReference type="Proteomes" id="UP000001745"/>
    </source>
</evidence>
<protein>
    <submittedName>
        <fullName evidence="10">PHD transcription factor, putative</fullName>
    </submittedName>
</protein>
<dbReference type="GO" id="GO:0045893">
    <property type="term" value="P:positive regulation of DNA-templated transcription"/>
    <property type="evidence" value="ECO:0007669"/>
    <property type="project" value="TreeGrafter"/>
</dbReference>
<feature type="domain" description="PHD-type" evidence="9">
    <location>
        <begin position="487"/>
        <end position="538"/>
    </location>
</feature>
<feature type="region of interest" description="Disordered" evidence="8">
    <location>
        <begin position="331"/>
        <end position="484"/>
    </location>
</feature>
<dbReference type="SUPFAM" id="SSF56112">
    <property type="entry name" value="Protein kinase-like (PK-like)"/>
    <property type="match status" value="1"/>
</dbReference>
<feature type="compositionally biased region" description="Low complexity" evidence="8">
    <location>
        <begin position="353"/>
        <end position="366"/>
    </location>
</feature>
<evidence type="ECO:0000256" key="3">
    <source>
        <dbReference type="ARBA" id="ARBA00022771"/>
    </source>
</evidence>
<feature type="compositionally biased region" description="Polar residues" evidence="8">
    <location>
        <begin position="378"/>
        <end position="387"/>
    </location>
</feature>
<evidence type="ECO:0000313" key="10">
    <source>
        <dbReference type="EMBL" id="EED19983.1"/>
    </source>
</evidence>
<feature type="compositionally biased region" description="Basic and acidic residues" evidence="8">
    <location>
        <begin position="632"/>
        <end position="641"/>
    </location>
</feature>
<feature type="compositionally biased region" description="Acidic residues" evidence="8">
    <location>
        <begin position="617"/>
        <end position="631"/>
    </location>
</feature>
<dbReference type="SUPFAM" id="SSF57903">
    <property type="entry name" value="FYVE/PHD zinc finger"/>
    <property type="match status" value="1"/>
</dbReference>
<dbReference type="RefSeq" id="XP_002480417.1">
    <property type="nucleotide sequence ID" value="XM_002480372.1"/>
</dbReference>
<feature type="region of interest" description="Disordered" evidence="8">
    <location>
        <begin position="673"/>
        <end position="728"/>
    </location>
</feature>
<feature type="compositionally biased region" description="Basic residues" evidence="8">
    <location>
        <begin position="445"/>
        <end position="455"/>
    </location>
</feature>
<feature type="compositionally biased region" description="Basic and acidic residues" evidence="8">
    <location>
        <begin position="8"/>
        <end position="19"/>
    </location>
</feature>
<keyword evidence="4" id="KW-0862">Zinc</keyword>